<keyword evidence="3" id="KW-0963">Cytoplasm</keyword>
<comment type="catalytic activity">
    <reaction evidence="11">
        <text>tRNA(Tyr) + L-tyrosine + ATP = L-tyrosyl-tRNA(Tyr) + AMP + diphosphate + H(+)</text>
        <dbReference type="Rhea" id="RHEA:10220"/>
        <dbReference type="Rhea" id="RHEA-COMP:9706"/>
        <dbReference type="Rhea" id="RHEA-COMP:9707"/>
        <dbReference type="ChEBI" id="CHEBI:15378"/>
        <dbReference type="ChEBI" id="CHEBI:30616"/>
        <dbReference type="ChEBI" id="CHEBI:33019"/>
        <dbReference type="ChEBI" id="CHEBI:58315"/>
        <dbReference type="ChEBI" id="CHEBI:78442"/>
        <dbReference type="ChEBI" id="CHEBI:78536"/>
        <dbReference type="ChEBI" id="CHEBI:456215"/>
        <dbReference type="EC" id="6.1.1.1"/>
    </reaction>
</comment>
<evidence type="ECO:0000313" key="13">
    <source>
        <dbReference type="EMBL" id="SVA49761.1"/>
    </source>
</evidence>
<dbReference type="FunFam" id="3.40.50.620:FF:000008">
    <property type="entry name" value="Tyrosine--tRNA ligase"/>
    <property type="match status" value="1"/>
</dbReference>
<sequence>MNKFLKEFTERGYFFQCTNEQDLSKLLDNSKIKGYIGFDCTAESLHVGSLLQIMCLRLLQKHGHQPIVLLGGGTTRIGDPSGKDKTRAILNEKTIEKNILNIKKIFKTFLDSKNKNTKPIFVNNYKWLKELNYISFLRDIGKHFTINKMLSFDSVKLRLEREQSLSYMEFNYMILQAYDFLELNNKKNCLLQIGGSDQWGNIVNGVDLIKRYSNNQAYGLTTPLITLSSGAKMGKTESGAIWLDKKLLSPYDYWQFWRNTDDKDVLKFLRIFTDIELQEIEKIKNKNINELKILLANLCTEMLHGNKEAKLSEETAKKTFEEKSTGSGLPIIKINQNQIDQKIDIINLIVLSKLETSKSEIRRIINNNGVKINNAIVNDNKFLIKNNLFNNEKTLKLSLGKKRHVKVELT</sequence>
<dbReference type="InterPro" id="IPR054608">
    <property type="entry name" value="SYY-like_C"/>
</dbReference>
<evidence type="ECO:0000256" key="8">
    <source>
        <dbReference type="ARBA" id="ARBA00022917"/>
    </source>
</evidence>
<dbReference type="InterPro" id="IPR002307">
    <property type="entry name" value="Tyr-tRNA-ligase"/>
</dbReference>
<dbReference type="PANTHER" id="PTHR11766">
    <property type="entry name" value="TYROSYL-TRNA SYNTHETASE"/>
    <property type="match status" value="1"/>
</dbReference>
<dbReference type="AlphaFoldDB" id="A0A381WBS9"/>
<reference evidence="13" key="1">
    <citation type="submission" date="2018-05" db="EMBL/GenBank/DDBJ databases">
        <authorList>
            <person name="Lanie J.A."/>
            <person name="Ng W.-L."/>
            <person name="Kazmierczak K.M."/>
            <person name="Andrzejewski T.M."/>
            <person name="Davidsen T.M."/>
            <person name="Wayne K.J."/>
            <person name="Tettelin H."/>
            <person name="Glass J.I."/>
            <person name="Rusch D."/>
            <person name="Podicherti R."/>
            <person name="Tsui H.-C.T."/>
            <person name="Winkler M.E."/>
        </authorList>
    </citation>
    <scope>NUCLEOTIDE SEQUENCE</scope>
</reference>
<evidence type="ECO:0000256" key="4">
    <source>
        <dbReference type="ARBA" id="ARBA00022598"/>
    </source>
</evidence>
<dbReference type="GO" id="GO:0006437">
    <property type="term" value="P:tyrosyl-tRNA aminoacylation"/>
    <property type="evidence" value="ECO:0007669"/>
    <property type="project" value="InterPro"/>
</dbReference>
<keyword evidence="4" id="KW-0436">Ligase</keyword>
<evidence type="ECO:0000256" key="10">
    <source>
        <dbReference type="ARBA" id="ARBA00033323"/>
    </source>
</evidence>
<keyword evidence="5" id="KW-0547">Nucleotide-binding</keyword>
<dbReference type="GO" id="GO:0042802">
    <property type="term" value="F:identical protein binding"/>
    <property type="evidence" value="ECO:0007669"/>
    <property type="project" value="UniProtKB-ARBA"/>
</dbReference>
<dbReference type="InterPro" id="IPR036986">
    <property type="entry name" value="S4_RNA-bd_sf"/>
</dbReference>
<dbReference type="NCBIfam" id="TIGR00234">
    <property type="entry name" value="tyrS"/>
    <property type="match status" value="1"/>
</dbReference>
<dbReference type="Pfam" id="PF22421">
    <property type="entry name" value="SYY_C-terminal"/>
    <property type="match status" value="1"/>
</dbReference>
<evidence type="ECO:0000256" key="6">
    <source>
        <dbReference type="ARBA" id="ARBA00022840"/>
    </source>
</evidence>
<dbReference type="GO" id="GO:0004831">
    <property type="term" value="F:tyrosine-tRNA ligase activity"/>
    <property type="evidence" value="ECO:0007669"/>
    <property type="project" value="UniProtKB-EC"/>
</dbReference>
<evidence type="ECO:0000256" key="3">
    <source>
        <dbReference type="ARBA" id="ARBA00022490"/>
    </source>
</evidence>
<gene>
    <name evidence="13" type="ORF">METZ01_LOCUS102615</name>
</gene>
<dbReference type="Pfam" id="PF00579">
    <property type="entry name" value="tRNA-synt_1b"/>
    <property type="match status" value="1"/>
</dbReference>
<dbReference type="GO" id="GO:0005524">
    <property type="term" value="F:ATP binding"/>
    <property type="evidence" value="ECO:0007669"/>
    <property type="project" value="UniProtKB-KW"/>
</dbReference>
<feature type="domain" description="Tyrosine--tRNA ligase SYY-like C-terminal" evidence="12">
    <location>
        <begin position="329"/>
        <end position="405"/>
    </location>
</feature>
<evidence type="ECO:0000256" key="7">
    <source>
        <dbReference type="ARBA" id="ARBA00022884"/>
    </source>
</evidence>
<accession>A0A381WBS9</accession>
<dbReference type="SUPFAM" id="SSF52374">
    <property type="entry name" value="Nucleotidylyl transferase"/>
    <property type="match status" value="1"/>
</dbReference>
<evidence type="ECO:0000256" key="1">
    <source>
        <dbReference type="ARBA" id="ARBA00004496"/>
    </source>
</evidence>
<keyword evidence="8" id="KW-0648">Protein biosynthesis</keyword>
<evidence type="ECO:0000256" key="2">
    <source>
        <dbReference type="ARBA" id="ARBA00013160"/>
    </source>
</evidence>
<evidence type="ECO:0000256" key="5">
    <source>
        <dbReference type="ARBA" id="ARBA00022741"/>
    </source>
</evidence>
<keyword evidence="9" id="KW-0030">Aminoacyl-tRNA synthetase</keyword>
<dbReference type="GO" id="GO:0005829">
    <property type="term" value="C:cytosol"/>
    <property type="evidence" value="ECO:0007669"/>
    <property type="project" value="TreeGrafter"/>
</dbReference>
<proteinExistence type="inferred from homology"/>
<dbReference type="PANTHER" id="PTHR11766:SF0">
    <property type="entry name" value="TYROSINE--TRNA LIGASE, MITOCHONDRIAL"/>
    <property type="match status" value="1"/>
</dbReference>
<name>A0A381WBS9_9ZZZZ</name>
<dbReference type="FunFam" id="1.10.240.10:FF:000001">
    <property type="entry name" value="Tyrosine--tRNA ligase"/>
    <property type="match status" value="1"/>
</dbReference>
<dbReference type="Gene3D" id="3.10.290.10">
    <property type="entry name" value="RNA-binding S4 domain"/>
    <property type="match status" value="1"/>
</dbReference>
<dbReference type="PRINTS" id="PR01040">
    <property type="entry name" value="TRNASYNTHTYR"/>
</dbReference>
<dbReference type="InterPro" id="IPR014729">
    <property type="entry name" value="Rossmann-like_a/b/a_fold"/>
</dbReference>
<dbReference type="InterPro" id="IPR024088">
    <property type="entry name" value="Tyr-tRNA-ligase_bac-type"/>
</dbReference>
<protein>
    <recommendedName>
        <fullName evidence="2">tyrosine--tRNA ligase</fullName>
        <ecNumber evidence="2">6.1.1.1</ecNumber>
    </recommendedName>
    <alternativeName>
        <fullName evidence="10">Tyrosyl-tRNA synthetase</fullName>
    </alternativeName>
</protein>
<dbReference type="GO" id="GO:0003723">
    <property type="term" value="F:RNA binding"/>
    <property type="evidence" value="ECO:0007669"/>
    <property type="project" value="UniProtKB-KW"/>
</dbReference>
<dbReference type="Gene3D" id="1.10.240.10">
    <property type="entry name" value="Tyrosyl-Transfer RNA Synthetase"/>
    <property type="match status" value="1"/>
</dbReference>
<dbReference type="EC" id="6.1.1.1" evidence="2"/>
<dbReference type="HAMAP" id="MF_02006">
    <property type="entry name" value="Tyr_tRNA_synth_type1"/>
    <property type="match status" value="1"/>
</dbReference>
<comment type="subcellular location">
    <subcellularLocation>
        <location evidence="1">Cytoplasm</location>
    </subcellularLocation>
</comment>
<dbReference type="InterPro" id="IPR002305">
    <property type="entry name" value="aa-tRNA-synth_Ic"/>
</dbReference>
<dbReference type="EMBL" id="UINC01011257">
    <property type="protein sequence ID" value="SVA49761.1"/>
    <property type="molecule type" value="Genomic_DNA"/>
</dbReference>
<organism evidence="13">
    <name type="scientific">marine metagenome</name>
    <dbReference type="NCBI Taxonomy" id="408172"/>
    <lineage>
        <taxon>unclassified sequences</taxon>
        <taxon>metagenomes</taxon>
        <taxon>ecological metagenomes</taxon>
    </lineage>
</organism>
<dbReference type="PROSITE" id="PS50889">
    <property type="entry name" value="S4"/>
    <property type="match status" value="1"/>
</dbReference>
<dbReference type="Gene3D" id="3.40.50.620">
    <property type="entry name" value="HUPs"/>
    <property type="match status" value="1"/>
</dbReference>
<evidence type="ECO:0000259" key="12">
    <source>
        <dbReference type="Pfam" id="PF22421"/>
    </source>
</evidence>
<dbReference type="SUPFAM" id="SSF55174">
    <property type="entry name" value="Alpha-L RNA-binding motif"/>
    <property type="match status" value="1"/>
</dbReference>
<evidence type="ECO:0000256" key="9">
    <source>
        <dbReference type="ARBA" id="ARBA00023146"/>
    </source>
</evidence>
<dbReference type="CDD" id="cd00805">
    <property type="entry name" value="TyrRS_core"/>
    <property type="match status" value="1"/>
</dbReference>
<evidence type="ECO:0000256" key="11">
    <source>
        <dbReference type="ARBA" id="ARBA00048248"/>
    </source>
</evidence>
<keyword evidence="6" id="KW-0067">ATP-binding</keyword>
<dbReference type="InterPro" id="IPR024107">
    <property type="entry name" value="Tyr-tRNA-ligase_bac_1"/>
</dbReference>
<keyword evidence="7" id="KW-0694">RNA-binding</keyword>